<sequence length="131" mass="14703">MQSFIKEASVKSSDVFKLTAIKVHIAGFSTSKTRPVPSFPPNSPGNAAVAGWFSDSNQGKFDAEELEKASPDQFLGAGFLSTTRPSLFRKNKKRFDDLERKDDILVRGWSMPMTEETRATIIKELENYRRA</sequence>
<dbReference type="Proteomes" id="UP001278500">
    <property type="component" value="Unassembled WGS sequence"/>
</dbReference>
<reference evidence="1" key="2">
    <citation type="submission" date="2023-06" db="EMBL/GenBank/DDBJ databases">
        <authorList>
            <consortium name="Lawrence Berkeley National Laboratory"/>
            <person name="Haridas S."/>
            <person name="Hensen N."/>
            <person name="Bonometti L."/>
            <person name="Westerberg I."/>
            <person name="Brannstrom I.O."/>
            <person name="Guillou S."/>
            <person name="Cros-Aarteil S."/>
            <person name="Calhoun S."/>
            <person name="Kuo A."/>
            <person name="Mondo S."/>
            <person name="Pangilinan J."/>
            <person name="Riley R."/>
            <person name="Labutti K."/>
            <person name="Andreopoulos B."/>
            <person name="Lipzen A."/>
            <person name="Chen C."/>
            <person name="Yanf M."/>
            <person name="Daum C."/>
            <person name="Ng V."/>
            <person name="Clum A."/>
            <person name="Steindorff A."/>
            <person name="Ohm R."/>
            <person name="Martin F."/>
            <person name="Silar P."/>
            <person name="Natvig D."/>
            <person name="Lalanne C."/>
            <person name="Gautier V."/>
            <person name="Ament-Velasquez S.L."/>
            <person name="Kruys A."/>
            <person name="Hutchinson M.I."/>
            <person name="Powell A.J."/>
            <person name="Barry K."/>
            <person name="Miller A.N."/>
            <person name="Grigoriev I.V."/>
            <person name="Debuchy R."/>
            <person name="Gladieux P."/>
            <person name="Thoren M.H."/>
            <person name="Johannesson H."/>
        </authorList>
    </citation>
    <scope>NUCLEOTIDE SEQUENCE</scope>
    <source>
        <strain evidence="1">CBS 560.94</strain>
    </source>
</reference>
<protein>
    <submittedName>
        <fullName evidence="1">Uncharacterized protein</fullName>
    </submittedName>
</protein>
<dbReference type="AlphaFoldDB" id="A0AAE0J7X4"/>
<comment type="caution">
    <text evidence="1">The sequence shown here is derived from an EMBL/GenBank/DDBJ whole genome shotgun (WGS) entry which is preliminary data.</text>
</comment>
<name>A0AAE0J7X4_9PEZI</name>
<evidence type="ECO:0000313" key="2">
    <source>
        <dbReference type="Proteomes" id="UP001278500"/>
    </source>
</evidence>
<gene>
    <name evidence="1" type="ORF">B0H65DRAFT_591138</name>
</gene>
<accession>A0AAE0J7X4</accession>
<dbReference type="EMBL" id="JAUEPP010000007">
    <property type="protein sequence ID" value="KAK3338712.1"/>
    <property type="molecule type" value="Genomic_DNA"/>
</dbReference>
<evidence type="ECO:0000313" key="1">
    <source>
        <dbReference type="EMBL" id="KAK3338712.1"/>
    </source>
</evidence>
<proteinExistence type="predicted"/>
<organism evidence="1 2">
    <name type="scientific">Neurospora tetraspora</name>
    <dbReference type="NCBI Taxonomy" id="94610"/>
    <lineage>
        <taxon>Eukaryota</taxon>
        <taxon>Fungi</taxon>
        <taxon>Dikarya</taxon>
        <taxon>Ascomycota</taxon>
        <taxon>Pezizomycotina</taxon>
        <taxon>Sordariomycetes</taxon>
        <taxon>Sordariomycetidae</taxon>
        <taxon>Sordariales</taxon>
        <taxon>Sordariaceae</taxon>
        <taxon>Neurospora</taxon>
    </lineage>
</organism>
<dbReference type="GeneID" id="87868241"/>
<keyword evidence="2" id="KW-1185">Reference proteome</keyword>
<reference evidence="1" key="1">
    <citation type="journal article" date="2023" name="Mol. Phylogenet. Evol.">
        <title>Genome-scale phylogeny and comparative genomics of the fungal order Sordariales.</title>
        <authorList>
            <person name="Hensen N."/>
            <person name="Bonometti L."/>
            <person name="Westerberg I."/>
            <person name="Brannstrom I.O."/>
            <person name="Guillou S."/>
            <person name="Cros-Aarteil S."/>
            <person name="Calhoun S."/>
            <person name="Haridas S."/>
            <person name="Kuo A."/>
            <person name="Mondo S."/>
            <person name="Pangilinan J."/>
            <person name="Riley R."/>
            <person name="LaButti K."/>
            <person name="Andreopoulos B."/>
            <person name="Lipzen A."/>
            <person name="Chen C."/>
            <person name="Yan M."/>
            <person name="Daum C."/>
            <person name="Ng V."/>
            <person name="Clum A."/>
            <person name="Steindorff A."/>
            <person name="Ohm R.A."/>
            <person name="Martin F."/>
            <person name="Silar P."/>
            <person name="Natvig D.O."/>
            <person name="Lalanne C."/>
            <person name="Gautier V."/>
            <person name="Ament-Velasquez S.L."/>
            <person name="Kruys A."/>
            <person name="Hutchinson M.I."/>
            <person name="Powell A.J."/>
            <person name="Barry K."/>
            <person name="Miller A.N."/>
            <person name="Grigoriev I.V."/>
            <person name="Debuchy R."/>
            <person name="Gladieux P."/>
            <person name="Hiltunen Thoren M."/>
            <person name="Johannesson H."/>
        </authorList>
    </citation>
    <scope>NUCLEOTIDE SEQUENCE</scope>
    <source>
        <strain evidence="1">CBS 560.94</strain>
    </source>
</reference>
<dbReference type="RefSeq" id="XP_062678072.1">
    <property type="nucleotide sequence ID" value="XM_062831087.1"/>
</dbReference>